<dbReference type="VEuPathDB" id="TriTrypDB:BSAL_49355"/>
<sequence>MWIYVSPRKRYCPRCLAQHTISHDKLHHQGHHSKRHPLIIFMVCVKQLVVDVDGVLANNGEVLREIKKKYPNIAQLFHFRKSHHVHFVGPATTQIDIVNASNDVYHAAGEPFALTAEHATIFVSLVMTHTSDAIEKLLEGIFRETEKFARDDKLRPGWRVSGPLYGVCASTPERRRELMELCIAKINKAYDVKLVLMAEPFRVHIGVPMFSDAASAATQSAWGGDTWSAASYHASAYPNTMVTHQGLIQQSRLQPHLGSGIIVAAPSNNHLAAFGFAQDTVSEQAREEELLNDVSNARNQPEVVAHTSNSRNQSEFPTSSRNQAEAHASIPFWNAPIVAQQSSAFINSVRRPHAEFQTSVQTSVEQPAALTAIPPRVVSGDVASRVALWPTSNTSITQPHLIPASLLSAEQYAASQRPSSHVLRTDARPFVPPGMTNNSSNPATVPFTQLAVVAAAAAPLAVVPSANNTRSTTYDPAPKLERRFLVTGVDSSTIVAAVAEFQKLINVLGLLVIHLASLSEVASAGPYMLELPATELLKRFFKKGSKGHAEQLSLACHCLRRNESLEITGDLNKGIATVSVIVRGMKGRDLRDRAENVIIPAVKECLECEAIEDICVPLGLFNLLADQNGLCVTSKNVDSNEDVEGAFLLGLKNARNQLTVDVNTFTNQ</sequence>
<evidence type="ECO:0000313" key="2">
    <source>
        <dbReference type="Proteomes" id="UP000051952"/>
    </source>
</evidence>
<dbReference type="AlphaFoldDB" id="A0A0S4IJT2"/>
<name>A0A0S4IJT2_BODSA</name>
<keyword evidence="2" id="KW-1185">Reference proteome</keyword>
<accession>A0A0S4IJT2</accession>
<reference evidence="2" key="1">
    <citation type="submission" date="2015-09" db="EMBL/GenBank/DDBJ databases">
        <authorList>
            <consortium name="Pathogen Informatics"/>
        </authorList>
    </citation>
    <scope>NUCLEOTIDE SEQUENCE [LARGE SCALE GENOMIC DNA]</scope>
    <source>
        <strain evidence="2">Lake Konstanz</strain>
    </source>
</reference>
<dbReference type="EMBL" id="CYKH01000013">
    <property type="protein sequence ID" value="CUE59129.1"/>
    <property type="molecule type" value="Genomic_DNA"/>
</dbReference>
<evidence type="ECO:0000313" key="1">
    <source>
        <dbReference type="EMBL" id="CUE59129.1"/>
    </source>
</evidence>
<organism evidence="1 2">
    <name type="scientific">Bodo saltans</name>
    <name type="common">Flagellated protozoan</name>
    <dbReference type="NCBI Taxonomy" id="75058"/>
    <lineage>
        <taxon>Eukaryota</taxon>
        <taxon>Discoba</taxon>
        <taxon>Euglenozoa</taxon>
        <taxon>Kinetoplastea</taxon>
        <taxon>Metakinetoplastina</taxon>
        <taxon>Eubodonida</taxon>
        <taxon>Bodonidae</taxon>
        <taxon>Bodo</taxon>
    </lineage>
</organism>
<gene>
    <name evidence="1" type="ORF">BSAL_49355</name>
</gene>
<protein>
    <submittedName>
        <fullName evidence="1">Uncharacterized protein</fullName>
    </submittedName>
</protein>
<proteinExistence type="predicted"/>
<dbReference type="Proteomes" id="UP000051952">
    <property type="component" value="Unassembled WGS sequence"/>
</dbReference>